<comment type="caution">
    <text evidence="1">The sequence shown here is derived from an EMBL/GenBank/DDBJ whole genome shotgun (WGS) entry which is preliminary data.</text>
</comment>
<protein>
    <submittedName>
        <fullName evidence="1">Uncharacterized protein</fullName>
    </submittedName>
</protein>
<keyword evidence="2" id="KW-1185">Reference proteome</keyword>
<name>A0A8J6ECL2_ELECQ</name>
<organism evidence="1 2">
    <name type="scientific">Eleutherodactylus coqui</name>
    <name type="common">Puerto Rican coqui</name>
    <dbReference type="NCBI Taxonomy" id="57060"/>
    <lineage>
        <taxon>Eukaryota</taxon>
        <taxon>Metazoa</taxon>
        <taxon>Chordata</taxon>
        <taxon>Craniata</taxon>
        <taxon>Vertebrata</taxon>
        <taxon>Euteleostomi</taxon>
        <taxon>Amphibia</taxon>
        <taxon>Batrachia</taxon>
        <taxon>Anura</taxon>
        <taxon>Neobatrachia</taxon>
        <taxon>Hyloidea</taxon>
        <taxon>Eleutherodactylidae</taxon>
        <taxon>Eleutherodactylinae</taxon>
        <taxon>Eleutherodactylus</taxon>
        <taxon>Eleutherodactylus</taxon>
    </lineage>
</organism>
<dbReference type="Proteomes" id="UP000770717">
    <property type="component" value="Unassembled WGS sequence"/>
</dbReference>
<dbReference type="EMBL" id="WNTK01003168">
    <property type="protein sequence ID" value="KAG9465326.1"/>
    <property type="molecule type" value="Genomic_DNA"/>
</dbReference>
<reference evidence="1" key="1">
    <citation type="thesis" date="2020" institute="ProQuest LLC" country="789 East Eisenhower Parkway, Ann Arbor, MI, USA">
        <title>Comparative Genomics and Chromosome Evolution.</title>
        <authorList>
            <person name="Mudd A.B."/>
        </authorList>
    </citation>
    <scope>NUCLEOTIDE SEQUENCE</scope>
    <source>
        <strain evidence="1">HN-11 Male</strain>
        <tissue evidence="1">Kidney and liver</tissue>
    </source>
</reference>
<gene>
    <name evidence="1" type="ORF">GDO78_018501</name>
</gene>
<dbReference type="AlphaFoldDB" id="A0A8J6ECL2"/>
<accession>A0A8J6ECL2</accession>
<proteinExistence type="predicted"/>
<evidence type="ECO:0000313" key="2">
    <source>
        <dbReference type="Proteomes" id="UP000770717"/>
    </source>
</evidence>
<evidence type="ECO:0000313" key="1">
    <source>
        <dbReference type="EMBL" id="KAG9465326.1"/>
    </source>
</evidence>
<sequence length="96" mass="10808">MDSGGKRWSVDMSWRWKEAGNGPRWTKSSGPQRCFLDADWRSLLDLSFDLCCQDLLSGSKRCFWVSPSSMCCAANKGPGRSRLGEAVCNTLQSRRK</sequence>